<feature type="transmembrane region" description="Helical" evidence="10">
    <location>
        <begin position="340"/>
        <end position="360"/>
    </location>
</feature>
<keyword evidence="9 10" id="KW-0472">Membrane</keyword>
<dbReference type="GO" id="GO:0005886">
    <property type="term" value="C:plasma membrane"/>
    <property type="evidence" value="ECO:0007669"/>
    <property type="project" value="UniProtKB-SubCell"/>
</dbReference>
<dbReference type="InterPro" id="IPR004772">
    <property type="entry name" value="TrkH"/>
</dbReference>
<dbReference type="PANTHER" id="PTHR32024">
    <property type="entry name" value="TRK SYSTEM POTASSIUM UPTAKE PROTEIN TRKG-RELATED"/>
    <property type="match status" value="1"/>
</dbReference>
<evidence type="ECO:0000256" key="9">
    <source>
        <dbReference type="ARBA" id="ARBA00023136"/>
    </source>
</evidence>
<feature type="transmembrane region" description="Helical" evidence="10">
    <location>
        <begin position="124"/>
        <end position="144"/>
    </location>
</feature>
<sequence>MNTIFKVTMIYLTLFLTTTIIGSILLYLPVTGRKPIDFVDAFFIATSAFTVTGLSTVDIPNQFNELGYLVILLLIQIGGLGIVTLMIFIMIFTRKNITYKNRELLKYTWSLDNDSGLLNITIRLVLFSFIIEILGAIFLSLVFIPDHGIVRGGFISIFTSVSSFNNAGFSLFSDSLMSYSDNLIVNVIVPLLIVIGGIGYIVLLDLWKANRLSKLSLHSKIVLTTTAILIMIGSLSFWLLEANNVLKNDNWIVQIFKSVFQSISTRTAGFNTVDIGQLHDSTLFIFDLLMFIGAAPMSTGGGIKVTTFAIIIVYLYTLLKGQTHPHIFKKSIMTEQINKAITVCFLSSSLIFISTLSILIQNPKLDTTKVLFETISAFATVGLSTGITADLNSMSKVILILLMIVGKIGILIIISIFVHPKKELYYYSTEKIHL</sequence>
<feature type="transmembrane region" description="Helical" evidence="10">
    <location>
        <begin position="183"/>
        <end position="207"/>
    </location>
</feature>
<dbReference type="NCBIfam" id="TIGR00933">
    <property type="entry name" value="2a38"/>
    <property type="match status" value="1"/>
</dbReference>
<dbReference type="GO" id="GO:0015379">
    <property type="term" value="F:potassium:chloride symporter activity"/>
    <property type="evidence" value="ECO:0007669"/>
    <property type="project" value="InterPro"/>
</dbReference>
<dbReference type="PANTHER" id="PTHR32024:SF1">
    <property type="entry name" value="KTR SYSTEM POTASSIUM UPTAKE PROTEIN B"/>
    <property type="match status" value="1"/>
</dbReference>
<evidence type="ECO:0000256" key="7">
    <source>
        <dbReference type="ARBA" id="ARBA00022989"/>
    </source>
</evidence>
<feature type="transmembrane region" description="Helical" evidence="10">
    <location>
        <begin position="288"/>
        <end position="319"/>
    </location>
</feature>
<dbReference type="AlphaFoldDB" id="A0AAI8GUU0"/>
<keyword evidence="5 10" id="KW-0812">Transmembrane</keyword>
<keyword evidence="8" id="KW-0406">Ion transport</keyword>
<comment type="subcellular location">
    <subcellularLocation>
        <location evidence="1">Cell membrane</location>
        <topology evidence="1">Multi-pass membrane protein</topology>
    </subcellularLocation>
</comment>
<dbReference type="KEGG" id="sscu:CEP64_12805"/>
<evidence type="ECO:0000256" key="3">
    <source>
        <dbReference type="ARBA" id="ARBA00022475"/>
    </source>
</evidence>
<feature type="transmembrane region" description="Helical" evidence="10">
    <location>
        <begin position="66"/>
        <end position="92"/>
    </location>
</feature>
<feature type="transmembrane region" description="Helical" evidence="10">
    <location>
        <begin position="219"/>
        <end position="240"/>
    </location>
</feature>
<evidence type="ECO:0000256" key="5">
    <source>
        <dbReference type="ARBA" id="ARBA00022692"/>
    </source>
</evidence>
<protein>
    <submittedName>
        <fullName evidence="11">Potassium transporter KtrB</fullName>
    </submittedName>
</protein>
<evidence type="ECO:0000313" key="11">
    <source>
        <dbReference type="EMBL" id="ASE35428.1"/>
    </source>
</evidence>
<evidence type="ECO:0000256" key="1">
    <source>
        <dbReference type="ARBA" id="ARBA00004651"/>
    </source>
</evidence>
<reference evidence="12" key="1">
    <citation type="submission" date="2017-06" db="EMBL/GenBank/DDBJ databases">
        <title>FDA dAtabase for Regulatory Grade micrObial Sequences (FDA-ARGOS): Supporting development and validation of Infectious Disease Dx tests.</title>
        <authorList>
            <person name="Goldberg B."/>
            <person name="Campos J."/>
            <person name="Tallon L."/>
            <person name="Sadzewicz L."/>
            <person name="Sengamalay N."/>
            <person name="Ott S."/>
            <person name="Godinez A."/>
            <person name="Nagaraj S."/>
            <person name="Vavikolanu K."/>
            <person name="Nadendla S."/>
            <person name="George J."/>
            <person name="Geyer C."/>
            <person name="Sichtig H."/>
        </authorList>
    </citation>
    <scope>NUCLEOTIDE SEQUENCE [LARGE SCALE GENOMIC DNA]</scope>
    <source>
        <strain evidence="12">FDAARGOS_285</strain>
    </source>
</reference>
<keyword evidence="3" id="KW-1003">Cell membrane</keyword>
<evidence type="ECO:0000256" key="6">
    <source>
        <dbReference type="ARBA" id="ARBA00022958"/>
    </source>
</evidence>
<dbReference type="EMBL" id="CP022046">
    <property type="protein sequence ID" value="ASE35428.1"/>
    <property type="molecule type" value="Genomic_DNA"/>
</dbReference>
<dbReference type="Pfam" id="PF02386">
    <property type="entry name" value="TrkH"/>
    <property type="match status" value="1"/>
</dbReference>
<dbReference type="InterPro" id="IPR003445">
    <property type="entry name" value="Cat_transpt"/>
</dbReference>
<keyword evidence="4" id="KW-0633">Potassium transport</keyword>
<evidence type="ECO:0000256" key="8">
    <source>
        <dbReference type="ARBA" id="ARBA00023065"/>
    </source>
</evidence>
<keyword evidence="2" id="KW-0813">Transport</keyword>
<proteinExistence type="predicted"/>
<organism evidence="11 12">
    <name type="scientific">Mammaliicoccus sciuri</name>
    <name type="common">Staphylococcus sciuri</name>
    <dbReference type="NCBI Taxonomy" id="1296"/>
    <lineage>
        <taxon>Bacteria</taxon>
        <taxon>Bacillati</taxon>
        <taxon>Bacillota</taxon>
        <taxon>Bacilli</taxon>
        <taxon>Bacillales</taxon>
        <taxon>Staphylococcaceae</taxon>
        <taxon>Mammaliicoccus</taxon>
    </lineage>
</organism>
<evidence type="ECO:0000313" key="12">
    <source>
        <dbReference type="Proteomes" id="UP000197058"/>
    </source>
</evidence>
<dbReference type="RefSeq" id="WP_088592643.1">
    <property type="nucleotide sequence ID" value="NZ_CP022046.2"/>
</dbReference>
<accession>A0AAI8GUU0</accession>
<evidence type="ECO:0000256" key="2">
    <source>
        <dbReference type="ARBA" id="ARBA00022448"/>
    </source>
</evidence>
<keyword evidence="6" id="KW-0630">Potassium</keyword>
<evidence type="ECO:0000256" key="4">
    <source>
        <dbReference type="ARBA" id="ARBA00022538"/>
    </source>
</evidence>
<dbReference type="Proteomes" id="UP000197058">
    <property type="component" value="Chromosome"/>
</dbReference>
<keyword evidence="7 10" id="KW-1133">Transmembrane helix</keyword>
<feature type="transmembrane region" description="Helical" evidence="10">
    <location>
        <begin position="397"/>
        <end position="418"/>
    </location>
</feature>
<feature type="transmembrane region" description="Helical" evidence="10">
    <location>
        <begin position="6"/>
        <end position="28"/>
    </location>
</feature>
<gene>
    <name evidence="11" type="ORF">CEP64_12805</name>
</gene>
<name>A0AAI8GUU0_MAMSC</name>
<evidence type="ECO:0000256" key="10">
    <source>
        <dbReference type="SAM" id="Phobius"/>
    </source>
</evidence>